<dbReference type="EMBL" id="CP026538">
    <property type="protein sequence ID" value="QAZ68770.1"/>
    <property type="molecule type" value="Genomic_DNA"/>
</dbReference>
<dbReference type="KEGG" id="dcb:C3Y92_16630"/>
<dbReference type="PANTHER" id="PTHR34071">
    <property type="entry name" value="5-NITROIMIDAZOLE ANTIBIOTICS RESISTANCE PROTEIN, NIMA-FAMILY-RELATED PROTEIN-RELATED"/>
    <property type="match status" value="1"/>
</dbReference>
<dbReference type="RefSeq" id="WP_129354535.1">
    <property type="nucleotide sequence ID" value="NZ_CP026538.1"/>
</dbReference>
<dbReference type="SUPFAM" id="SSF50475">
    <property type="entry name" value="FMN-binding split barrel"/>
    <property type="match status" value="1"/>
</dbReference>
<dbReference type="AlphaFoldDB" id="A0A4P6HRD3"/>
<dbReference type="OrthoDB" id="9794935at2"/>
<dbReference type="PANTHER" id="PTHR34071:SF2">
    <property type="entry name" value="FLAVIN-NUCLEOTIDE-BINDING PROTEIN"/>
    <property type="match status" value="1"/>
</dbReference>
<name>A0A4P6HRD3_9BACT</name>
<dbReference type="InterPro" id="IPR012349">
    <property type="entry name" value="Split_barrel_FMN-bd"/>
</dbReference>
<reference evidence="1 2" key="1">
    <citation type="submission" date="2018-02" db="EMBL/GenBank/DDBJ databases">
        <title>Genome sequence of Desulfovibrio carbinolicus DSM 3852.</title>
        <authorList>
            <person name="Wilbanks E."/>
            <person name="Skennerton C.T."/>
            <person name="Orphan V.J."/>
        </authorList>
    </citation>
    <scope>NUCLEOTIDE SEQUENCE [LARGE SCALE GENOMIC DNA]</scope>
    <source>
        <strain evidence="1 2">DSM 3852</strain>
    </source>
</reference>
<organism evidence="1 2">
    <name type="scientific">Solidesulfovibrio carbinolicus</name>
    <dbReference type="NCBI Taxonomy" id="296842"/>
    <lineage>
        <taxon>Bacteria</taxon>
        <taxon>Pseudomonadati</taxon>
        <taxon>Thermodesulfobacteriota</taxon>
        <taxon>Desulfovibrionia</taxon>
        <taxon>Desulfovibrionales</taxon>
        <taxon>Desulfovibrionaceae</taxon>
        <taxon>Solidesulfovibrio</taxon>
    </lineage>
</organism>
<evidence type="ECO:0000313" key="1">
    <source>
        <dbReference type="EMBL" id="QAZ68770.1"/>
    </source>
</evidence>
<protein>
    <submittedName>
        <fullName evidence="1">Pyridoxamine 5'-phosphate oxidase family protein</fullName>
    </submittedName>
</protein>
<accession>A0A4P6HRD3</accession>
<dbReference type="InterPro" id="IPR024747">
    <property type="entry name" value="Pyridox_Oxase-rel"/>
</dbReference>
<gene>
    <name evidence="1" type="ORF">C3Y92_16630</name>
</gene>
<dbReference type="Proteomes" id="UP000293296">
    <property type="component" value="Chromosome"/>
</dbReference>
<proteinExistence type="predicted"/>
<evidence type="ECO:0000313" key="2">
    <source>
        <dbReference type="Proteomes" id="UP000293296"/>
    </source>
</evidence>
<dbReference type="Pfam" id="PF12900">
    <property type="entry name" value="Pyridox_ox_2"/>
    <property type="match status" value="1"/>
</dbReference>
<keyword evidence="2" id="KW-1185">Reference proteome</keyword>
<dbReference type="Gene3D" id="2.30.110.10">
    <property type="entry name" value="Electron Transport, Fmn-binding Protein, Chain A"/>
    <property type="match status" value="1"/>
</dbReference>
<sequence length="157" mass="17723">MRKKEREIKDKAILEQLLMQSRICRLGLFDGQWPYVVPVNMGYEPGRIYFHSSKKGKKMDILRANPNVCFELDADVEIVTGDRPCDWTTYYKSIIGFGTAVILEDEAEKLAGLKVIMRRHGGPTDGFKPEVVPVTAVVRIDIASMTGKANPPHGEWD</sequence>